<dbReference type="InterPro" id="IPR032710">
    <property type="entry name" value="NTF2-like_dom_sf"/>
</dbReference>
<dbReference type="Proteomes" id="UP000616114">
    <property type="component" value="Unassembled WGS sequence"/>
</dbReference>
<dbReference type="RefSeq" id="WP_188548982.1">
    <property type="nucleotide sequence ID" value="NZ_BMFY01000001.1"/>
</dbReference>
<reference evidence="2" key="2">
    <citation type="submission" date="2020-09" db="EMBL/GenBank/DDBJ databases">
        <authorList>
            <person name="Sun Q."/>
            <person name="Zhou Y."/>
        </authorList>
    </citation>
    <scope>NUCLEOTIDE SEQUENCE</scope>
    <source>
        <strain evidence="2">CGMCC 1.12785</strain>
    </source>
</reference>
<evidence type="ECO:0000313" key="3">
    <source>
        <dbReference type="Proteomes" id="UP000616114"/>
    </source>
</evidence>
<dbReference type="EMBL" id="BMFY01000001">
    <property type="protein sequence ID" value="GGA02425.1"/>
    <property type="molecule type" value="Genomic_DNA"/>
</dbReference>
<dbReference type="Gene3D" id="3.10.450.50">
    <property type="match status" value="1"/>
</dbReference>
<reference evidence="2" key="1">
    <citation type="journal article" date="2014" name="Int. J. Syst. Evol. Microbiol.">
        <title>Complete genome sequence of Corynebacterium casei LMG S-19264T (=DSM 44701T), isolated from a smear-ripened cheese.</title>
        <authorList>
            <consortium name="US DOE Joint Genome Institute (JGI-PGF)"/>
            <person name="Walter F."/>
            <person name="Albersmeier A."/>
            <person name="Kalinowski J."/>
            <person name="Ruckert C."/>
        </authorList>
    </citation>
    <scope>NUCLEOTIDE SEQUENCE</scope>
    <source>
        <strain evidence="2">CGMCC 1.12785</strain>
    </source>
</reference>
<dbReference type="InterPro" id="IPR037401">
    <property type="entry name" value="SnoaL-like"/>
</dbReference>
<proteinExistence type="predicted"/>
<organism evidence="2 3">
    <name type="scientific">Sediminivirga luteola</name>
    <dbReference type="NCBI Taxonomy" id="1774748"/>
    <lineage>
        <taxon>Bacteria</taxon>
        <taxon>Bacillati</taxon>
        <taxon>Actinomycetota</taxon>
        <taxon>Actinomycetes</taxon>
        <taxon>Micrococcales</taxon>
        <taxon>Brevibacteriaceae</taxon>
        <taxon>Sediminivirga</taxon>
    </lineage>
</organism>
<dbReference type="SUPFAM" id="SSF54427">
    <property type="entry name" value="NTF2-like"/>
    <property type="match status" value="1"/>
</dbReference>
<accession>A0A8J2TV23</accession>
<dbReference type="Pfam" id="PF12680">
    <property type="entry name" value="SnoaL_2"/>
    <property type="match status" value="1"/>
</dbReference>
<evidence type="ECO:0000259" key="1">
    <source>
        <dbReference type="Pfam" id="PF12680"/>
    </source>
</evidence>
<keyword evidence="3" id="KW-1185">Reference proteome</keyword>
<comment type="caution">
    <text evidence="2">The sequence shown here is derived from an EMBL/GenBank/DDBJ whole genome shotgun (WGS) entry which is preliminary data.</text>
</comment>
<dbReference type="AlphaFoldDB" id="A0A8J2TV23"/>
<protein>
    <recommendedName>
        <fullName evidence="1">SnoaL-like domain-containing protein</fullName>
    </recommendedName>
</protein>
<sequence>MSESAIHRYYETVDGPDPMAVVDLFTPDAIYRRPGYPPMVGHDALRRFYGGERVIVEGRHTIERLICPDQTTAAVAGRFDGRLNDGRDVSIGFADFFTLRDELIAERATYFDAPAV</sequence>
<gene>
    <name evidence="2" type="ORF">GCM10011333_01210</name>
</gene>
<feature type="domain" description="SnoaL-like" evidence="1">
    <location>
        <begin position="7"/>
        <end position="106"/>
    </location>
</feature>
<name>A0A8J2TV23_9MICO</name>
<evidence type="ECO:0000313" key="2">
    <source>
        <dbReference type="EMBL" id="GGA02425.1"/>
    </source>
</evidence>